<evidence type="ECO:0000313" key="1">
    <source>
        <dbReference type="EMBL" id="MXU93747.1"/>
    </source>
</evidence>
<accession>A0A6B0UVA5</accession>
<protein>
    <submittedName>
        <fullName evidence="1">Uncharacterized protein</fullName>
    </submittedName>
</protein>
<name>A0A6B0UVA5_IXORI</name>
<dbReference type="AlphaFoldDB" id="A0A6B0UVA5"/>
<dbReference type="EMBL" id="GIFC01011664">
    <property type="protein sequence ID" value="MXU93747.1"/>
    <property type="molecule type" value="Transcribed_RNA"/>
</dbReference>
<reference evidence="1" key="1">
    <citation type="submission" date="2019-12" db="EMBL/GenBank/DDBJ databases">
        <title>An insight into the sialome of adult female Ixodes ricinus ticks feeding for 6 days.</title>
        <authorList>
            <person name="Perner J."/>
            <person name="Ribeiro J.M.C."/>
        </authorList>
    </citation>
    <scope>NUCLEOTIDE SEQUENCE</scope>
    <source>
        <strain evidence="1">Semi-engorged</strain>
        <tissue evidence="1">Salivary glands</tissue>
    </source>
</reference>
<organism evidence="1">
    <name type="scientific">Ixodes ricinus</name>
    <name type="common">Common tick</name>
    <name type="synonym">Acarus ricinus</name>
    <dbReference type="NCBI Taxonomy" id="34613"/>
    <lineage>
        <taxon>Eukaryota</taxon>
        <taxon>Metazoa</taxon>
        <taxon>Ecdysozoa</taxon>
        <taxon>Arthropoda</taxon>
        <taxon>Chelicerata</taxon>
        <taxon>Arachnida</taxon>
        <taxon>Acari</taxon>
        <taxon>Parasitiformes</taxon>
        <taxon>Ixodida</taxon>
        <taxon>Ixodoidea</taxon>
        <taxon>Ixodidae</taxon>
        <taxon>Ixodinae</taxon>
        <taxon>Ixodes</taxon>
    </lineage>
</organism>
<proteinExistence type="predicted"/>
<sequence length="151" mass="14870">MGALLAVSPLPPAASLDRLARASGGRLALTVMGGIPGRLMGVVRGTRPAWPEGCPDVLDQFGSPLGVGVAVLGVGVGAGATGGRLSLAFGAPRSTAMQAPSPSTVWGNVAVELPATLGAVSWTGEKPSSLGCLPGVHAGAAEPGLVGMRWR</sequence>